<dbReference type="InterPro" id="IPR004302">
    <property type="entry name" value="Cellulose/chitin-bd_N"/>
</dbReference>
<dbReference type="Proteomes" id="UP000198287">
    <property type="component" value="Unassembled WGS sequence"/>
</dbReference>
<gene>
    <name evidence="2" type="ORF">Fcan01_08630</name>
</gene>
<dbReference type="OMA" id="NDMNESH"/>
<feature type="domain" description="Chitin-binding type-4" evidence="1">
    <location>
        <begin position="38"/>
        <end position="189"/>
    </location>
</feature>
<dbReference type="PANTHER" id="PTHR21113">
    <property type="entry name" value="AGAP001705-PA"/>
    <property type="match status" value="1"/>
</dbReference>
<dbReference type="OrthoDB" id="64893at2759"/>
<dbReference type="AlphaFoldDB" id="A0A226EDU3"/>
<evidence type="ECO:0000259" key="1">
    <source>
        <dbReference type="Pfam" id="PF03067"/>
    </source>
</evidence>
<evidence type="ECO:0000313" key="2">
    <source>
        <dbReference type="EMBL" id="OXA55745.1"/>
    </source>
</evidence>
<accession>A0A226EDU3</accession>
<dbReference type="STRING" id="158441.A0A226EDU3"/>
<evidence type="ECO:0000313" key="3">
    <source>
        <dbReference type="Proteomes" id="UP000198287"/>
    </source>
</evidence>
<dbReference type="EMBL" id="LNIX01000004">
    <property type="protein sequence ID" value="OXA55745.1"/>
    <property type="molecule type" value="Genomic_DNA"/>
</dbReference>
<dbReference type="PANTHER" id="PTHR21113:SF4">
    <property type="entry name" value="CHITIN-BINDING TYPE-4 DOMAIN-CONTAINING PROTEIN"/>
    <property type="match status" value="1"/>
</dbReference>
<keyword evidence="3" id="KW-1185">Reference proteome</keyword>
<protein>
    <recommendedName>
        <fullName evidence="1">Chitin-binding type-4 domain-containing protein</fullName>
    </recommendedName>
</protein>
<comment type="caution">
    <text evidence="2">The sequence shown here is derived from an EMBL/GenBank/DDBJ whole genome shotgun (WGS) entry which is preliminary data.</text>
</comment>
<sequence>MMLFSYFCEILTSSLLFSLEPGLSPLPRASSLRKTVQHEHNAGKCGECGDSWNQTRPRDNENGGLFGRGIIVRNYTAGQWIDIHVQLTAVHLGHFEIRLCPLSSSTELEEEACFEQNILQFANGLTKYPVTDEEMQEYFLQAKLPQEIKCDHCVVQWHYLTGNSWGLCPNGTEQIGCGEQETFRGCADVAIL</sequence>
<dbReference type="Pfam" id="PF03067">
    <property type="entry name" value="LPMO_10"/>
    <property type="match status" value="1"/>
</dbReference>
<name>A0A226EDU3_FOLCA</name>
<reference evidence="2 3" key="1">
    <citation type="submission" date="2015-12" db="EMBL/GenBank/DDBJ databases">
        <title>The genome of Folsomia candida.</title>
        <authorList>
            <person name="Faddeeva A."/>
            <person name="Derks M.F."/>
            <person name="Anvar Y."/>
            <person name="Smit S."/>
            <person name="Van Straalen N."/>
            <person name="Roelofs D."/>
        </authorList>
    </citation>
    <scope>NUCLEOTIDE SEQUENCE [LARGE SCALE GENOMIC DNA]</scope>
    <source>
        <strain evidence="2 3">VU population</strain>
        <tissue evidence="2">Whole body</tissue>
    </source>
</reference>
<proteinExistence type="predicted"/>
<organism evidence="2 3">
    <name type="scientific">Folsomia candida</name>
    <name type="common">Springtail</name>
    <dbReference type="NCBI Taxonomy" id="158441"/>
    <lineage>
        <taxon>Eukaryota</taxon>
        <taxon>Metazoa</taxon>
        <taxon>Ecdysozoa</taxon>
        <taxon>Arthropoda</taxon>
        <taxon>Hexapoda</taxon>
        <taxon>Collembola</taxon>
        <taxon>Entomobryomorpha</taxon>
        <taxon>Isotomoidea</taxon>
        <taxon>Isotomidae</taxon>
        <taxon>Proisotominae</taxon>
        <taxon>Folsomia</taxon>
    </lineage>
</organism>